<dbReference type="EMBL" id="QMGS01000074">
    <property type="protein sequence ID" value="RMW81162.1"/>
    <property type="molecule type" value="Genomic_DNA"/>
</dbReference>
<proteinExistence type="predicted"/>
<feature type="non-terminal residue" evidence="1">
    <location>
        <position position="71"/>
    </location>
</feature>
<comment type="caution">
    <text evidence="1">The sequence shown here is derived from an EMBL/GenBank/DDBJ whole genome shotgun (WGS) entry which is preliminary data.</text>
</comment>
<protein>
    <submittedName>
        <fullName evidence="1">Uncharacterized protein</fullName>
    </submittedName>
</protein>
<evidence type="ECO:0000313" key="2">
    <source>
        <dbReference type="Proteomes" id="UP000274211"/>
    </source>
</evidence>
<dbReference type="Proteomes" id="UP000274211">
    <property type="component" value="Unassembled WGS sequence"/>
</dbReference>
<evidence type="ECO:0000313" key="1">
    <source>
        <dbReference type="EMBL" id="RMW81162.1"/>
    </source>
</evidence>
<organism evidence="1 2">
    <name type="scientific">Aggregatibacter aphrophilus</name>
    <name type="common">Haemophilus aphrophilus</name>
    <dbReference type="NCBI Taxonomy" id="732"/>
    <lineage>
        <taxon>Bacteria</taxon>
        <taxon>Pseudomonadati</taxon>
        <taxon>Pseudomonadota</taxon>
        <taxon>Gammaproteobacteria</taxon>
        <taxon>Pasteurellales</taxon>
        <taxon>Pasteurellaceae</taxon>
        <taxon>Aggregatibacter</taxon>
    </lineage>
</organism>
<accession>A0ABX9VUN5</accession>
<reference evidence="1 2" key="1">
    <citation type="journal article" date="2019" name="J. Oral Microbiol.">
        <title>Role of OmpA1 and OmpA2 in Aggregatibacter actinomycetemcomitans and Aggregatibacter aphrophilus serum resistance.</title>
        <authorList>
            <person name="Lindholm M."/>
            <person name="Min Aung K."/>
            <person name="Nyunt Wai S."/>
            <person name="Oscarsson J."/>
        </authorList>
    </citation>
    <scope>NUCLEOTIDE SEQUENCE [LARGE SCALE GENOMIC DNA]</scope>
    <source>
        <strain evidence="1 2">HK83</strain>
    </source>
</reference>
<gene>
    <name evidence="1" type="ORF">DOL88_08300</name>
</gene>
<keyword evidence="2" id="KW-1185">Reference proteome</keyword>
<sequence length="71" mass="8218">MSLKIDKFNDEIIPLWNEVQNIINEIDEKLVSDSYIEKFAYLRKITAFLSEAMSCIDADFLPNAFLDSIKS</sequence>
<name>A0ABX9VUN5_AGGAP</name>